<evidence type="ECO:0000256" key="2">
    <source>
        <dbReference type="ARBA" id="ARBA00022448"/>
    </source>
</evidence>
<dbReference type="Pfam" id="PF07715">
    <property type="entry name" value="Plug"/>
    <property type="match status" value="1"/>
</dbReference>
<dbReference type="InterPro" id="IPR039426">
    <property type="entry name" value="TonB-dep_rcpt-like"/>
</dbReference>
<dbReference type="PROSITE" id="PS52016">
    <property type="entry name" value="TONB_DEPENDENT_REC_3"/>
    <property type="match status" value="1"/>
</dbReference>
<dbReference type="Proteomes" id="UP001594351">
    <property type="component" value="Unassembled WGS sequence"/>
</dbReference>
<dbReference type="PANTHER" id="PTHR30069:SF29">
    <property type="entry name" value="HEMOGLOBIN AND HEMOGLOBIN-HAPTOGLOBIN-BINDING PROTEIN 1-RELATED"/>
    <property type="match status" value="1"/>
</dbReference>
<feature type="chain" id="PRO_5045928268" evidence="12">
    <location>
        <begin position="21"/>
        <end position="767"/>
    </location>
</feature>
<feature type="domain" description="TonB-dependent receptor-like beta-barrel" evidence="13">
    <location>
        <begin position="319"/>
        <end position="731"/>
    </location>
</feature>
<evidence type="ECO:0000256" key="8">
    <source>
        <dbReference type="ARBA" id="ARBA00023170"/>
    </source>
</evidence>
<evidence type="ECO:0000313" key="16">
    <source>
        <dbReference type="Proteomes" id="UP001594351"/>
    </source>
</evidence>
<keyword evidence="6 11" id="KW-0798">TonB box</keyword>
<evidence type="ECO:0000313" key="15">
    <source>
        <dbReference type="EMBL" id="MFC1853619.1"/>
    </source>
</evidence>
<evidence type="ECO:0000259" key="14">
    <source>
        <dbReference type="Pfam" id="PF07715"/>
    </source>
</evidence>
<dbReference type="InterPro" id="IPR036942">
    <property type="entry name" value="Beta-barrel_TonB_sf"/>
</dbReference>
<dbReference type="Gene3D" id="2.170.130.10">
    <property type="entry name" value="TonB-dependent receptor, plug domain"/>
    <property type="match status" value="1"/>
</dbReference>
<evidence type="ECO:0000256" key="11">
    <source>
        <dbReference type="RuleBase" id="RU003357"/>
    </source>
</evidence>
<keyword evidence="5 12" id="KW-0732">Signal</keyword>
<comment type="caution">
    <text evidence="15">The sequence shown here is derived from an EMBL/GenBank/DDBJ whole genome shotgun (WGS) entry which is preliminary data.</text>
</comment>
<sequence length="767" mass="87191">MFLRYLTFFLCLFLSFSTFADESALNPETSKVAAENKASKEKTVTEALEAENSEVEASDKERAEFDWLLRMSLEDLLALKITTAGKQSERISEIPASVVIITRKDIERYGYYTLSEILENIPGLYAIDDYTYGKNFGVRGFWSGVANDNIIILLNGVHQVEDANSHYPMDKMLVPVESIDRIEVIRGPMSVLYGSGAFYGVINIITNEVDQNHALNMMSGSIGLPNSGSIGLLDSYKLFFRKSGRAEDFKYVLNASLFDEDGVNENLSKMSSQTPEMIEQTFGIPEDHQSTQGRMGNRELSIVFSGAFRDITVEFNHFDAKKELYLYNRPSYGDGTSSQRSTTNVLAGYKYEFADIFTFDGRLGYFSNRQWIEYNNGEDFFGIQQIEAQALEGELDFIINPFSDLNITVGLYHRNITNAYSTFHVPSVGIAPVLNQYAGLDDDIMINAFFTQLNYKPLDALKVVAGVRLEQMPAYSLYKIDPDPNDETKFIKSKGVYDEDEIEVIPRLALIYSVTENNIIKFFYGKANNRPSFYQNSKNSLDPTIEDLEPEYIDTLELNYIALLFSKVTLNASVFRNTLDNLITRVSEFDFEQGEYKSWSSNAGKMITNGAELTLHVRPVDNLNIELSVTYEKTEDEINEDIAVPYSPQVLGYFKVSYSYDSKFNLSMTGRYVDEMETYWDITPQDASDPDSAEKGRIGERVDSYFTMDANLRYNNLLMDGLYVNLRASNLLDQEIRYPTTTFNNRWADKGTIGQDRTFMLSLGFKF</sequence>
<keyword evidence="3 10" id="KW-1134">Transmembrane beta strand</keyword>
<proteinExistence type="inferred from homology"/>
<keyword evidence="7 10" id="KW-0472">Membrane</keyword>
<keyword evidence="16" id="KW-1185">Reference proteome</keyword>
<dbReference type="Pfam" id="PF00593">
    <property type="entry name" value="TonB_dep_Rec_b-barrel"/>
    <property type="match status" value="1"/>
</dbReference>
<keyword evidence="9 10" id="KW-0998">Cell outer membrane</keyword>
<evidence type="ECO:0000256" key="1">
    <source>
        <dbReference type="ARBA" id="ARBA00004571"/>
    </source>
</evidence>
<evidence type="ECO:0000256" key="10">
    <source>
        <dbReference type="PROSITE-ProRule" id="PRU01360"/>
    </source>
</evidence>
<dbReference type="SUPFAM" id="SSF56935">
    <property type="entry name" value="Porins"/>
    <property type="match status" value="1"/>
</dbReference>
<reference evidence="15 16" key="1">
    <citation type="submission" date="2024-09" db="EMBL/GenBank/DDBJ databases">
        <title>Laminarin stimulates single cell rates of sulfate reduction while oxygen inhibits transcriptomic activity in coastal marine sediment.</title>
        <authorList>
            <person name="Lindsay M."/>
            <person name="Orcutt B."/>
            <person name="Emerson D."/>
            <person name="Stepanauskas R."/>
            <person name="D'Angelo T."/>
        </authorList>
    </citation>
    <scope>NUCLEOTIDE SEQUENCE [LARGE SCALE GENOMIC DNA]</scope>
    <source>
        <strain evidence="15">SAG AM-311-K15</strain>
    </source>
</reference>
<name>A0ABV6Z5C0_UNCC1</name>
<evidence type="ECO:0000259" key="13">
    <source>
        <dbReference type="Pfam" id="PF00593"/>
    </source>
</evidence>
<evidence type="ECO:0000256" key="5">
    <source>
        <dbReference type="ARBA" id="ARBA00022729"/>
    </source>
</evidence>
<dbReference type="InterPro" id="IPR037066">
    <property type="entry name" value="Plug_dom_sf"/>
</dbReference>
<dbReference type="InterPro" id="IPR012910">
    <property type="entry name" value="Plug_dom"/>
</dbReference>
<keyword evidence="4 10" id="KW-0812">Transmembrane</keyword>
<dbReference type="InterPro" id="IPR000531">
    <property type="entry name" value="Beta-barrel_TonB"/>
</dbReference>
<feature type="domain" description="TonB-dependent receptor plug" evidence="14">
    <location>
        <begin position="91"/>
        <end position="201"/>
    </location>
</feature>
<dbReference type="Gene3D" id="2.40.170.20">
    <property type="entry name" value="TonB-dependent receptor, beta-barrel domain"/>
    <property type="match status" value="1"/>
</dbReference>
<feature type="signal peptide" evidence="12">
    <location>
        <begin position="1"/>
        <end position="20"/>
    </location>
</feature>
<accession>A0ABV6Z5C0</accession>
<evidence type="ECO:0000256" key="12">
    <source>
        <dbReference type="SAM" id="SignalP"/>
    </source>
</evidence>
<comment type="subcellular location">
    <subcellularLocation>
        <location evidence="1 10">Cell outer membrane</location>
        <topology evidence="1 10">Multi-pass membrane protein</topology>
    </subcellularLocation>
</comment>
<evidence type="ECO:0000256" key="9">
    <source>
        <dbReference type="ARBA" id="ARBA00023237"/>
    </source>
</evidence>
<keyword evidence="2 10" id="KW-0813">Transport</keyword>
<keyword evidence="8 15" id="KW-0675">Receptor</keyword>
<evidence type="ECO:0000256" key="3">
    <source>
        <dbReference type="ARBA" id="ARBA00022452"/>
    </source>
</evidence>
<dbReference type="CDD" id="cd01347">
    <property type="entry name" value="ligand_gated_channel"/>
    <property type="match status" value="1"/>
</dbReference>
<evidence type="ECO:0000256" key="7">
    <source>
        <dbReference type="ARBA" id="ARBA00023136"/>
    </source>
</evidence>
<gene>
    <name evidence="15" type="ORF">ACFL27_25830</name>
</gene>
<organism evidence="15 16">
    <name type="scientific">candidate division CSSED10-310 bacterium</name>
    <dbReference type="NCBI Taxonomy" id="2855610"/>
    <lineage>
        <taxon>Bacteria</taxon>
        <taxon>Bacteria division CSSED10-310</taxon>
    </lineage>
</organism>
<evidence type="ECO:0000256" key="4">
    <source>
        <dbReference type="ARBA" id="ARBA00022692"/>
    </source>
</evidence>
<comment type="similarity">
    <text evidence="10 11">Belongs to the TonB-dependent receptor family.</text>
</comment>
<dbReference type="PANTHER" id="PTHR30069">
    <property type="entry name" value="TONB-DEPENDENT OUTER MEMBRANE RECEPTOR"/>
    <property type="match status" value="1"/>
</dbReference>
<protein>
    <submittedName>
        <fullName evidence="15">TonB-dependent receptor</fullName>
    </submittedName>
</protein>
<evidence type="ECO:0000256" key="6">
    <source>
        <dbReference type="ARBA" id="ARBA00023077"/>
    </source>
</evidence>
<dbReference type="EMBL" id="JBHPBY010000553">
    <property type="protein sequence ID" value="MFC1853619.1"/>
    <property type="molecule type" value="Genomic_DNA"/>
</dbReference>